<feature type="domain" description="DUF2423" evidence="2">
    <location>
        <begin position="1"/>
        <end position="44"/>
    </location>
</feature>
<proteinExistence type="predicted"/>
<sequence>MSKGLRSTIKKQNKSRLRARVFGPVEAARTQRLSAKLVELAAQPKPESTKMELDKENQPKGQEAKASGDVTRQTEDMDVDAEYDITGLPASSKSKSKTAAKKGARFPRRRQKASNQLTFPSYSNRKRGAGPGFTNKSRR</sequence>
<evidence type="ECO:0000256" key="1">
    <source>
        <dbReference type="SAM" id="MobiDB-lite"/>
    </source>
</evidence>
<dbReference type="PANTHER" id="PTHR28219">
    <property type="entry name" value="UPF0642 PROTEIN YBL028C"/>
    <property type="match status" value="1"/>
</dbReference>
<evidence type="ECO:0000313" key="3">
    <source>
        <dbReference type="EMBL" id="KAF1981802.1"/>
    </source>
</evidence>
<feature type="compositionally biased region" description="Polar residues" evidence="1">
    <location>
        <begin position="113"/>
        <end position="123"/>
    </location>
</feature>
<accession>A0A6G1GLT9</accession>
<dbReference type="AlphaFoldDB" id="A0A6G1GLT9"/>
<dbReference type="Pfam" id="PF10338">
    <property type="entry name" value="YBL028C_N"/>
    <property type="match status" value="1"/>
</dbReference>
<feature type="region of interest" description="Disordered" evidence="1">
    <location>
        <begin position="39"/>
        <end position="139"/>
    </location>
</feature>
<evidence type="ECO:0000259" key="2">
    <source>
        <dbReference type="Pfam" id="PF10338"/>
    </source>
</evidence>
<protein>
    <recommendedName>
        <fullName evidence="2">DUF2423 domain-containing protein</fullName>
    </recommendedName>
</protein>
<dbReference type="OrthoDB" id="4087970at2759"/>
<feature type="compositionally biased region" description="Basic and acidic residues" evidence="1">
    <location>
        <begin position="47"/>
        <end position="58"/>
    </location>
</feature>
<dbReference type="EMBL" id="ML977193">
    <property type="protein sequence ID" value="KAF1981802.1"/>
    <property type="molecule type" value="Genomic_DNA"/>
</dbReference>
<gene>
    <name evidence="3" type="ORF">K402DRAFT_398198</name>
</gene>
<dbReference type="GO" id="GO:0030687">
    <property type="term" value="C:preribosome, large subunit precursor"/>
    <property type="evidence" value="ECO:0007669"/>
    <property type="project" value="TreeGrafter"/>
</dbReference>
<evidence type="ECO:0000313" key="4">
    <source>
        <dbReference type="Proteomes" id="UP000800041"/>
    </source>
</evidence>
<dbReference type="Proteomes" id="UP000800041">
    <property type="component" value="Unassembled WGS sequence"/>
</dbReference>
<organism evidence="3 4">
    <name type="scientific">Aulographum hederae CBS 113979</name>
    <dbReference type="NCBI Taxonomy" id="1176131"/>
    <lineage>
        <taxon>Eukaryota</taxon>
        <taxon>Fungi</taxon>
        <taxon>Dikarya</taxon>
        <taxon>Ascomycota</taxon>
        <taxon>Pezizomycotina</taxon>
        <taxon>Dothideomycetes</taxon>
        <taxon>Pleosporomycetidae</taxon>
        <taxon>Aulographales</taxon>
        <taxon>Aulographaceae</taxon>
    </lineage>
</organism>
<dbReference type="PANTHER" id="PTHR28219:SF1">
    <property type="entry name" value="UPF0642 PROTEIN YBL028C"/>
    <property type="match status" value="1"/>
</dbReference>
<keyword evidence="4" id="KW-1185">Reference proteome</keyword>
<reference evidence="3" key="1">
    <citation type="journal article" date="2020" name="Stud. Mycol.">
        <title>101 Dothideomycetes genomes: a test case for predicting lifestyles and emergence of pathogens.</title>
        <authorList>
            <person name="Haridas S."/>
            <person name="Albert R."/>
            <person name="Binder M."/>
            <person name="Bloem J."/>
            <person name="Labutti K."/>
            <person name="Salamov A."/>
            <person name="Andreopoulos B."/>
            <person name="Baker S."/>
            <person name="Barry K."/>
            <person name="Bills G."/>
            <person name="Bluhm B."/>
            <person name="Cannon C."/>
            <person name="Castanera R."/>
            <person name="Culley D."/>
            <person name="Daum C."/>
            <person name="Ezra D."/>
            <person name="Gonzalez J."/>
            <person name="Henrissat B."/>
            <person name="Kuo A."/>
            <person name="Liang C."/>
            <person name="Lipzen A."/>
            <person name="Lutzoni F."/>
            <person name="Magnuson J."/>
            <person name="Mondo S."/>
            <person name="Nolan M."/>
            <person name="Ohm R."/>
            <person name="Pangilinan J."/>
            <person name="Park H.-J."/>
            <person name="Ramirez L."/>
            <person name="Alfaro M."/>
            <person name="Sun H."/>
            <person name="Tritt A."/>
            <person name="Yoshinaga Y."/>
            <person name="Zwiers L.-H."/>
            <person name="Turgeon B."/>
            <person name="Goodwin S."/>
            <person name="Spatafora J."/>
            <person name="Crous P."/>
            <person name="Grigoriev I."/>
        </authorList>
    </citation>
    <scope>NUCLEOTIDE SEQUENCE</scope>
    <source>
        <strain evidence="3">CBS 113979</strain>
    </source>
</reference>
<name>A0A6G1GLT9_9PEZI</name>
<dbReference type="InterPro" id="IPR019434">
    <property type="entry name" value="DUF2423"/>
</dbReference>
<feature type="compositionally biased region" description="Basic residues" evidence="1">
    <location>
        <begin position="94"/>
        <end position="112"/>
    </location>
</feature>